<accession>A0A8J4FGH8</accession>
<dbReference type="InterPro" id="IPR024077">
    <property type="entry name" value="Neurolysin/TOP_dom2"/>
</dbReference>
<evidence type="ECO:0000256" key="4">
    <source>
        <dbReference type="ARBA" id="ARBA00022801"/>
    </source>
</evidence>
<evidence type="ECO:0000256" key="11">
    <source>
        <dbReference type="SAM" id="SignalP"/>
    </source>
</evidence>
<dbReference type="GO" id="GO:0006508">
    <property type="term" value="P:proteolysis"/>
    <property type="evidence" value="ECO:0007669"/>
    <property type="project" value="UniProtKB-KW"/>
</dbReference>
<dbReference type="InterPro" id="IPR045666">
    <property type="entry name" value="OpdA_N"/>
</dbReference>
<dbReference type="Gene3D" id="3.40.390.10">
    <property type="entry name" value="Collagenase (Catalytic Domain)"/>
    <property type="match status" value="1"/>
</dbReference>
<dbReference type="FunFam" id="1.10.1370.40:FF:000005">
    <property type="entry name" value="Organellar oligopeptidase A, chloroplastic/mitochondrial"/>
    <property type="match status" value="1"/>
</dbReference>
<comment type="similarity">
    <text evidence="1 9">Belongs to the peptidase M3 family.</text>
</comment>
<proteinExistence type="inferred from homology"/>
<dbReference type="InterPro" id="IPR001567">
    <property type="entry name" value="Pept_M3A_M3B_dom"/>
</dbReference>
<comment type="cofactor">
    <cofactor evidence="9">
        <name>Zn(2+)</name>
        <dbReference type="ChEBI" id="CHEBI:29105"/>
    </cofactor>
    <text evidence="9">Binds 1 zinc ion.</text>
</comment>
<keyword evidence="4 9" id="KW-0378">Hydrolase</keyword>
<dbReference type="Gene3D" id="1.10.1370.40">
    <property type="match status" value="1"/>
</dbReference>
<evidence type="ECO:0000313" key="14">
    <source>
        <dbReference type="EMBL" id="GIL75385.1"/>
    </source>
</evidence>
<evidence type="ECO:0000313" key="15">
    <source>
        <dbReference type="Proteomes" id="UP000747110"/>
    </source>
</evidence>
<sequence length="811" mass="89980">MELICALTLIVPSLIMAHAIGGRCLGFPPLRQPCKTPQRTRLKLHREFWLRVSCEVQSGKTAEVLVDSPRVAPSRRAFLTGLATVPAVAFGAKRYFNSRDMTTDAAAVEAAVSTAAKADAPNPLLEDVSFPKYDEIKSEHVVPGVRALLSELHAAIDKLEAEVVSTWAGLVEPLERIGDRHQRVWGIVSHFKGVKDSPELRAAVEEVQPENVKLSLRLSQSKPLYSAFKALREGPEWASLTSAQKRIVDNELRDFVLGGVALEGEAKERFNAIQQELTQLATKFSNNVLDATKAFKKLLTDPADVAGLPATSLGLAAQQAAREGHEGATAEKGPWLITLDFPSYFPVMTHAKNRALREEVYRAYISRASAGDSDNGPIIERILELRAEKAKLLGFDSFAELSMASKMATLDKAEELLEELRSASHAAAEKDKEEVQAFANSQGFEGQLEWWDVSFWAERLRESKYNISDEELRPYFALPNVLEGLFKLANRLFDVDVVPADGEAPLWHPDVRFFKVLKVGQPKAYFYLDPYSRPAEKRGGAWMAEVVGQSRLMAPPGANVRLPVAHMVCNQMEPVGGKPSLMTFREVETLFHEFGHALQHMLTEVTEGLASGIRNIEWDAVELPSQFMENWAYDRATLYSFAKHFETGEPLPEELYSRLKAAKNYRSGTMMLRQLHFSSVDLELHARFKPGQGKSVYDVDQEVAARTLVMKPLPEDRFLCSFSHIFAGGYSAGYYSYKWAEVLSADAFNAFEEAGLDDEAAVRDTGARFRDTVLALGGSVPPADVFVRFRGREPSTRPLLQHNGLLAVAAA</sequence>
<name>A0A8J4FGH8_9CHLO</name>
<evidence type="ECO:0000256" key="3">
    <source>
        <dbReference type="ARBA" id="ARBA00022723"/>
    </source>
</evidence>
<feature type="domain" description="Peptidase M3A/M3B catalytic" evidence="12">
    <location>
        <begin position="347"/>
        <end position="804"/>
    </location>
</feature>
<evidence type="ECO:0000256" key="10">
    <source>
        <dbReference type="SAM" id="Coils"/>
    </source>
</evidence>
<evidence type="ECO:0000256" key="9">
    <source>
        <dbReference type="RuleBase" id="RU003435"/>
    </source>
</evidence>
<keyword evidence="6 9" id="KW-0482">Metalloprotease</keyword>
<evidence type="ECO:0000256" key="1">
    <source>
        <dbReference type="ARBA" id="ARBA00006040"/>
    </source>
</evidence>
<gene>
    <name evidence="14" type="ORF">Vretifemale_5170</name>
</gene>
<evidence type="ECO:0000259" key="12">
    <source>
        <dbReference type="Pfam" id="PF01432"/>
    </source>
</evidence>
<keyword evidence="10" id="KW-0175">Coiled coil</keyword>
<dbReference type="EMBL" id="BNCP01000007">
    <property type="protein sequence ID" value="GIL75385.1"/>
    <property type="molecule type" value="Genomic_DNA"/>
</dbReference>
<evidence type="ECO:0000256" key="5">
    <source>
        <dbReference type="ARBA" id="ARBA00022833"/>
    </source>
</evidence>
<dbReference type="CDD" id="cd06456">
    <property type="entry name" value="M3A_DCP"/>
    <property type="match status" value="1"/>
</dbReference>
<dbReference type="SUPFAM" id="SSF55486">
    <property type="entry name" value="Metalloproteases ('zincins'), catalytic domain"/>
    <property type="match status" value="1"/>
</dbReference>
<keyword evidence="11" id="KW-0732">Signal</keyword>
<dbReference type="FunFam" id="3.40.390.10:FF:000009">
    <property type="entry name" value="Oligopeptidase A"/>
    <property type="match status" value="1"/>
</dbReference>
<dbReference type="Pfam" id="PF19310">
    <property type="entry name" value="TOP_N"/>
    <property type="match status" value="1"/>
</dbReference>
<keyword evidence="15" id="KW-1185">Reference proteome</keyword>
<dbReference type="Proteomes" id="UP000747110">
    <property type="component" value="Unassembled WGS sequence"/>
</dbReference>
<dbReference type="Gene3D" id="1.10.1370.10">
    <property type="entry name" value="Neurolysin, domain 3"/>
    <property type="match status" value="1"/>
</dbReference>
<dbReference type="EC" id="3.4.24.70" evidence="8"/>
<dbReference type="OrthoDB" id="534666at2759"/>
<evidence type="ECO:0000256" key="7">
    <source>
        <dbReference type="ARBA" id="ARBA00024603"/>
    </source>
</evidence>
<dbReference type="GO" id="GO:0046872">
    <property type="term" value="F:metal ion binding"/>
    <property type="evidence" value="ECO:0007669"/>
    <property type="project" value="UniProtKB-UniRule"/>
</dbReference>
<dbReference type="InterPro" id="IPR045090">
    <property type="entry name" value="Pept_M3A_M3B"/>
</dbReference>
<reference evidence="14" key="1">
    <citation type="journal article" date="2021" name="Proc. Natl. Acad. Sci. U.S.A.">
        <title>Three genomes in the algal genus Volvox reveal the fate of a haploid sex-determining region after a transition to homothallism.</title>
        <authorList>
            <person name="Yamamoto K."/>
            <person name="Hamaji T."/>
            <person name="Kawai-Toyooka H."/>
            <person name="Matsuzaki R."/>
            <person name="Takahashi F."/>
            <person name="Nishimura Y."/>
            <person name="Kawachi M."/>
            <person name="Noguchi H."/>
            <person name="Minakuchi Y."/>
            <person name="Umen J.G."/>
            <person name="Toyoda A."/>
            <person name="Nozaki H."/>
        </authorList>
    </citation>
    <scope>NUCLEOTIDE SEQUENCE</scope>
    <source>
        <strain evidence="14">NIES-3786</strain>
    </source>
</reference>
<comment type="catalytic activity">
    <reaction evidence="7">
        <text>Hydrolysis of oligopeptides, with broad specificity. Gly or Ala commonly occur as P1 or P1' residues, but more distant residues are also important, as is shown by the fact that Z-Gly-Pro-Gly-|-Gly-Pro-Ala is cleaved, but not Z-(Gly)(5).</text>
        <dbReference type="EC" id="3.4.24.70"/>
    </reaction>
</comment>
<keyword evidence="3 9" id="KW-0479">Metal-binding</keyword>
<dbReference type="GO" id="GO:0004222">
    <property type="term" value="F:metalloendopeptidase activity"/>
    <property type="evidence" value="ECO:0007669"/>
    <property type="project" value="UniProtKB-EC"/>
</dbReference>
<evidence type="ECO:0000256" key="6">
    <source>
        <dbReference type="ARBA" id="ARBA00023049"/>
    </source>
</evidence>
<evidence type="ECO:0000256" key="2">
    <source>
        <dbReference type="ARBA" id="ARBA00022670"/>
    </source>
</evidence>
<dbReference type="InterPro" id="IPR024079">
    <property type="entry name" value="MetalloPept_cat_dom_sf"/>
</dbReference>
<feature type="coiled-coil region" evidence="10">
    <location>
        <begin position="403"/>
        <end position="433"/>
    </location>
</feature>
<keyword evidence="2 9" id="KW-0645">Protease</keyword>
<feature type="signal peptide" evidence="11">
    <location>
        <begin position="1"/>
        <end position="17"/>
    </location>
</feature>
<dbReference type="PANTHER" id="PTHR11804:SF83">
    <property type="entry name" value="LD37516P"/>
    <property type="match status" value="1"/>
</dbReference>
<keyword evidence="5 9" id="KW-0862">Zinc</keyword>
<dbReference type="AlphaFoldDB" id="A0A8J4FGH8"/>
<protein>
    <recommendedName>
        <fullName evidence="8">oligopeptidase A</fullName>
        <ecNumber evidence="8">3.4.24.70</ecNumber>
    </recommendedName>
</protein>
<dbReference type="InterPro" id="IPR034005">
    <property type="entry name" value="M3A_DCP"/>
</dbReference>
<evidence type="ECO:0000259" key="13">
    <source>
        <dbReference type="Pfam" id="PF19310"/>
    </source>
</evidence>
<dbReference type="Pfam" id="PF01432">
    <property type="entry name" value="Peptidase_M3"/>
    <property type="match status" value="1"/>
</dbReference>
<organism evidence="14 15">
    <name type="scientific">Volvox reticuliferus</name>
    <dbReference type="NCBI Taxonomy" id="1737510"/>
    <lineage>
        <taxon>Eukaryota</taxon>
        <taxon>Viridiplantae</taxon>
        <taxon>Chlorophyta</taxon>
        <taxon>core chlorophytes</taxon>
        <taxon>Chlorophyceae</taxon>
        <taxon>CS clade</taxon>
        <taxon>Chlamydomonadales</taxon>
        <taxon>Volvocaceae</taxon>
        <taxon>Volvox</taxon>
    </lineage>
</organism>
<feature type="domain" description="Oligopeptidase A N-terminal" evidence="13">
    <location>
        <begin position="145"/>
        <end position="267"/>
    </location>
</feature>
<dbReference type="GO" id="GO:0005829">
    <property type="term" value="C:cytosol"/>
    <property type="evidence" value="ECO:0007669"/>
    <property type="project" value="UniProtKB-ARBA"/>
</dbReference>
<dbReference type="GO" id="GO:0006518">
    <property type="term" value="P:peptide metabolic process"/>
    <property type="evidence" value="ECO:0007669"/>
    <property type="project" value="TreeGrafter"/>
</dbReference>
<comment type="caution">
    <text evidence="14">The sequence shown here is derived from an EMBL/GenBank/DDBJ whole genome shotgun (WGS) entry which is preliminary data.</text>
</comment>
<dbReference type="PANTHER" id="PTHR11804">
    <property type="entry name" value="PROTEASE M3 THIMET OLIGOPEPTIDASE-RELATED"/>
    <property type="match status" value="1"/>
</dbReference>
<evidence type="ECO:0000256" key="8">
    <source>
        <dbReference type="ARBA" id="ARBA00026100"/>
    </source>
</evidence>
<feature type="chain" id="PRO_5035278584" description="oligopeptidase A" evidence="11">
    <location>
        <begin position="18"/>
        <end position="811"/>
    </location>
</feature>